<name>A0A840RX60_9BURK</name>
<gene>
    <name evidence="2" type="ORF">HNR39_004349</name>
</gene>
<proteinExistence type="predicted"/>
<evidence type="ECO:0000313" key="3">
    <source>
        <dbReference type="Proteomes" id="UP000571084"/>
    </source>
</evidence>
<evidence type="ECO:0000256" key="1">
    <source>
        <dbReference type="SAM" id="Coils"/>
    </source>
</evidence>
<feature type="coiled-coil region" evidence="1">
    <location>
        <begin position="29"/>
        <end position="63"/>
    </location>
</feature>
<dbReference type="AlphaFoldDB" id="A0A840RX60"/>
<dbReference type="PANTHER" id="PTHR36508">
    <property type="entry name" value="PROTEIN SLYX"/>
    <property type="match status" value="1"/>
</dbReference>
<evidence type="ECO:0000313" key="2">
    <source>
        <dbReference type="EMBL" id="MBB5202485.1"/>
    </source>
</evidence>
<reference evidence="2 3" key="1">
    <citation type="submission" date="2020-08" db="EMBL/GenBank/DDBJ databases">
        <title>Genomic Encyclopedia of Type Strains, Phase IV (KMG-IV): sequencing the most valuable type-strain genomes for metagenomic binning, comparative biology and taxonomic classification.</title>
        <authorList>
            <person name="Goeker M."/>
        </authorList>
    </citation>
    <scope>NUCLEOTIDE SEQUENCE [LARGE SCALE GENOMIC DNA]</scope>
    <source>
        <strain evidence="2 3">DSM 23240</strain>
    </source>
</reference>
<sequence length="77" mass="8878">MSAPTNTEENAESRFIVIETKIAHQEDLLDELNKLVYRQQQKIDQLETLCAALARMVKDARESSEQGQALHERPPHY</sequence>
<dbReference type="InterPro" id="IPR007236">
    <property type="entry name" value="SlyX"/>
</dbReference>
<dbReference type="Pfam" id="PF04102">
    <property type="entry name" value="SlyX"/>
    <property type="match status" value="1"/>
</dbReference>
<organism evidence="2 3">
    <name type="scientific">Glaciimonas immobilis</name>
    <dbReference type="NCBI Taxonomy" id="728004"/>
    <lineage>
        <taxon>Bacteria</taxon>
        <taxon>Pseudomonadati</taxon>
        <taxon>Pseudomonadota</taxon>
        <taxon>Betaproteobacteria</taxon>
        <taxon>Burkholderiales</taxon>
        <taxon>Oxalobacteraceae</taxon>
        <taxon>Glaciimonas</taxon>
    </lineage>
</organism>
<dbReference type="PANTHER" id="PTHR36508:SF1">
    <property type="entry name" value="PROTEIN SLYX"/>
    <property type="match status" value="1"/>
</dbReference>
<keyword evidence="1" id="KW-0175">Coiled coil</keyword>
<dbReference type="Proteomes" id="UP000571084">
    <property type="component" value="Unassembled WGS sequence"/>
</dbReference>
<dbReference type="RefSeq" id="WP_168057385.1">
    <property type="nucleotide sequence ID" value="NZ_JAAOZT010000018.1"/>
</dbReference>
<dbReference type="EMBL" id="JACHHQ010000015">
    <property type="protein sequence ID" value="MBB5202485.1"/>
    <property type="molecule type" value="Genomic_DNA"/>
</dbReference>
<protein>
    <submittedName>
        <fullName evidence="2">SlyX protein</fullName>
    </submittedName>
</protein>
<accession>A0A840RX60</accession>
<comment type="caution">
    <text evidence="2">The sequence shown here is derived from an EMBL/GenBank/DDBJ whole genome shotgun (WGS) entry which is preliminary data.</text>
</comment>
<keyword evidence="3" id="KW-1185">Reference proteome</keyword>
<dbReference type="Gene3D" id="1.20.5.300">
    <property type="match status" value="1"/>
</dbReference>